<comment type="caution">
    <text evidence="1">The sequence shown here is derived from an EMBL/GenBank/DDBJ whole genome shotgun (WGS) entry which is preliminary data.</text>
</comment>
<gene>
    <name evidence="1" type="ORF">H9698_03920</name>
</gene>
<evidence type="ECO:0000313" key="1">
    <source>
        <dbReference type="EMBL" id="HJC71925.1"/>
    </source>
</evidence>
<evidence type="ECO:0000313" key="2">
    <source>
        <dbReference type="Proteomes" id="UP000823918"/>
    </source>
</evidence>
<reference evidence="1" key="2">
    <citation type="submission" date="2021-04" db="EMBL/GenBank/DDBJ databases">
        <authorList>
            <person name="Gilroy R."/>
        </authorList>
    </citation>
    <scope>NUCLEOTIDE SEQUENCE</scope>
    <source>
        <strain evidence="1">5933</strain>
    </source>
</reference>
<dbReference type="AlphaFoldDB" id="A0A9D2Q6R4"/>
<protein>
    <submittedName>
        <fullName evidence="1">Uncharacterized protein</fullName>
    </submittedName>
</protein>
<sequence length="596" mass="67774">MIRTYLNHLPKNFLAFPVVPLQMDWESIPESLTGMIDREAKNAVQTEISRLLMTDWMQFFRTGARRDYEIKCFSRRKQLRDLAYGILLKEEPGMRDMLMNVITAICEETAWQLPANNFYIAGTPPLQWPDPERAVIDLPAAQTGGLLACCHHALANVLAPSLRARMMYEVERRLIAPYVEEHFWWMAAKNQPACAWTAQGTIEVLLCAFVMPFSYEVRRKVLRRAVYSLEYFLDLYTENGQPNEAVDDEYHGLLSFFGCLSILSFTAAQPFEKVWKEPKVLAMAKRLMSLSAPFEDPVQCAQEFAVALRVSEPGWAFSAAQRWHHEMIKGVPAAGIDLWAALVQAANAAHMTEWAENAEHAQKEKTTFQRGRWAVSACAERQEGTAHLGSITLSWQDRPVLIEVEDGTYAQTTPSGKQFEIFPEQSQWHNLPTFNGVMQTSGGEACVIAEKQESEAEFRLSMELNKVWPASAHVSSVVRTLVLNETGLCVEDVCAGTYSFAFSSLMLAERPILHDTFAELGELTIYWNGVSAPVEVDELSVLDEDHLKQWGDTIYRLRLPFASSLKIRIEQKQTEQPEKEKFQPFLFEKIERASLR</sequence>
<organism evidence="1 2">
    <name type="scientific">Candidatus Ruthenibacterium merdavium</name>
    <dbReference type="NCBI Taxonomy" id="2838752"/>
    <lineage>
        <taxon>Bacteria</taxon>
        <taxon>Bacillati</taxon>
        <taxon>Bacillota</taxon>
        <taxon>Clostridia</taxon>
        <taxon>Eubacteriales</taxon>
        <taxon>Oscillospiraceae</taxon>
        <taxon>Ruthenibacterium</taxon>
    </lineage>
</organism>
<dbReference type="Proteomes" id="UP000823918">
    <property type="component" value="Unassembled WGS sequence"/>
</dbReference>
<reference evidence="1" key="1">
    <citation type="journal article" date="2021" name="PeerJ">
        <title>Extensive microbial diversity within the chicken gut microbiome revealed by metagenomics and culture.</title>
        <authorList>
            <person name="Gilroy R."/>
            <person name="Ravi A."/>
            <person name="Getino M."/>
            <person name="Pursley I."/>
            <person name="Horton D.L."/>
            <person name="Alikhan N.F."/>
            <person name="Baker D."/>
            <person name="Gharbi K."/>
            <person name="Hall N."/>
            <person name="Watson M."/>
            <person name="Adriaenssens E.M."/>
            <person name="Foster-Nyarko E."/>
            <person name="Jarju S."/>
            <person name="Secka A."/>
            <person name="Antonio M."/>
            <person name="Oren A."/>
            <person name="Chaudhuri R.R."/>
            <person name="La Ragione R."/>
            <person name="Hildebrand F."/>
            <person name="Pallen M.J."/>
        </authorList>
    </citation>
    <scope>NUCLEOTIDE SEQUENCE</scope>
    <source>
        <strain evidence="1">5933</strain>
    </source>
</reference>
<proteinExistence type="predicted"/>
<dbReference type="InterPro" id="IPR008929">
    <property type="entry name" value="Chondroitin_lyas"/>
</dbReference>
<dbReference type="EMBL" id="DWWA01000020">
    <property type="protein sequence ID" value="HJC71925.1"/>
    <property type="molecule type" value="Genomic_DNA"/>
</dbReference>
<dbReference type="Gene3D" id="1.50.10.100">
    <property type="entry name" value="Chondroitin AC/alginate lyase"/>
    <property type="match status" value="1"/>
</dbReference>
<name>A0A9D2Q6R4_9FIRM</name>
<accession>A0A9D2Q6R4</accession>